<dbReference type="SUPFAM" id="SSF158997">
    <property type="entry name" value="Trm112p-like"/>
    <property type="match status" value="1"/>
</dbReference>
<dbReference type="CDD" id="cd02440">
    <property type="entry name" value="AdoMet_MTases"/>
    <property type="match status" value="1"/>
</dbReference>
<dbReference type="Gene3D" id="2.20.25.10">
    <property type="match status" value="1"/>
</dbReference>
<evidence type="ECO:0000313" key="3">
    <source>
        <dbReference type="Proteomes" id="UP000030652"/>
    </source>
</evidence>
<dbReference type="InterPro" id="IPR029063">
    <property type="entry name" value="SAM-dependent_MTases_sf"/>
</dbReference>
<dbReference type="Gene3D" id="3.40.50.150">
    <property type="entry name" value="Vaccinia Virus protein VP39"/>
    <property type="match status" value="1"/>
</dbReference>
<feature type="domain" description="Methyltransferase type 11" evidence="1">
    <location>
        <begin position="131"/>
        <end position="224"/>
    </location>
</feature>
<dbReference type="Proteomes" id="UP000030652">
    <property type="component" value="Unassembled WGS sequence"/>
</dbReference>
<dbReference type="Pfam" id="PF08241">
    <property type="entry name" value="Methyltransf_11"/>
    <property type="match status" value="1"/>
</dbReference>
<protein>
    <submittedName>
        <fullName evidence="2">Putative methyltransferase</fullName>
    </submittedName>
</protein>
<accession>A0A0B0EK38</accession>
<dbReference type="PANTHER" id="PTHR43861:SF1">
    <property type="entry name" value="TRANS-ACONITATE 2-METHYLTRANSFERASE"/>
    <property type="match status" value="1"/>
</dbReference>
<keyword evidence="2" id="KW-0489">Methyltransferase</keyword>
<name>A0A0B0EK38_9BACT</name>
<dbReference type="GO" id="GO:0008757">
    <property type="term" value="F:S-adenosylmethionine-dependent methyltransferase activity"/>
    <property type="evidence" value="ECO:0007669"/>
    <property type="project" value="InterPro"/>
</dbReference>
<dbReference type="AlphaFoldDB" id="A0A0B0EK38"/>
<dbReference type="InterPro" id="IPR005651">
    <property type="entry name" value="Trm112-like"/>
</dbReference>
<reference evidence="2 3" key="1">
    <citation type="submission" date="2014-10" db="EMBL/GenBank/DDBJ databases">
        <title>Draft genome of anammox bacterium scalindua brodae, obtained using differential coverage binning of sequence data from two enrichment reactors.</title>
        <authorList>
            <person name="Speth D.R."/>
            <person name="Russ L."/>
            <person name="Kartal B."/>
            <person name="Op den Camp H.J."/>
            <person name="Dutilh B.E."/>
            <person name="Jetten M.S."/>
        </authorList>
    </citation>
    <scope>NUCLEOTIDE SEQUENCE [LARGE SCALE GENOMIC DNA]</scope>
    <source>
        <strain evidence="2">RU1</strain>
    </source>
</reference>
<evidence type="ECO:0000313" key="2">
    <source>
        <dbReference type="EMBL" id="KHE92949.1"/>
    </source>
</evidence>
<proteinExistence type="predicted"/>
<evidence type="ECO:0000259" key="1">
    <source>
        <dbReference type="Pfam" id="PF08241"/>
    </source>
</evidence>
<comment type="caution">
    <text evidence="2">The sequence shown here is derived from an EMBL/GenBank/DDBJ whole genome shotgun (WGS) entry which is preliminary data.</text>
</comment>
<dbReference type="eggNOG" id="COG2835">
    <property type="taxonomic scope" value="Bacteria"/>
</dbReference>
<keyword evidence="2" id="KW-0808">Transferase</keyword>
<dbReference type="EMBL" id="JRYO01000085">
    <property type="protein sequence ID" value="KHE92949.1"/>
    <property type="molecule type" value="Genomic_DNA"/>
</dbReference>
<dbReference type="InterPro" id="IPR013216">
    <property type="entry name" value="Methyltransf_11"/>
</dbReference>
<dbReference type="eggNOG" id="COG0500">
    <property type="taxonomic scope" value="Bacteria"/>
</dbReference>
<dbReference type="GO" id="GO:0032259">
    <property type="term" value="P:methylation"/>
    <property type="evidence" value="ECO:0007669"/>
    <property type="project" value="UniProtKB-KW"/>
</dbReference>
<dbReference type="PANTHER" id="PTHR43861">
    <property type="entry name" value="TRANS-ACONITATE 2-METHYLTRANSFERASE-RELATED"/>
    <property type="match status" value="1"/>
</dbReference>
<dbReference type="SUPFAM" id="SSF53335">
    <property type="entry name" value="S-adenosyl-L-methionine-dependent methyltransferases"/>
    <property type="match status" value="1"/>
</dbReference>
<dbReference type="Pfam" id="PF03966">
    <property type="entry name" value="Trm112p"/>
    <property type="match status" value="1"/>
</dbReference>
<sequence length="355" mass="41428">MRERLLEWLACPLCRKKLKLEIFLQEEKEIIEGTLQCLCGQQFPIISGVPRMLHGTLKKNLVRIYSNFFLRYRDQLDETFVSEEDAMIRHKQKTIDRFGYEWTYFNDYDCDNFIAFIEPLPKNFLKGKLGLDIGCGAGRHAGQASKQGAEVVCVDLSEAVDMAYKNNIGNELVHVVQSDVYNLPFNTGNFQFIYSLGVLHHLPEPERGYQALIPFLSEGGALFIWLYAYAPRKVTLEILRSVSQKLSNNNIRRMAYMCNLIDYGIFVNMYHLLCNLPFLGKLANHDTFIRFKEYKEYGFRVGYIDWFDRLSAPITNFYKKNEMCKWLTRSGLSDTRLLPAGDSWWWLYGEKENIT</sequence>
<gene>
    <name evidence="2" type="ORF">SCABRO_01338</name>
</gene>
<organism evidence="2 3">
    <name type="scientific">Candidatus Scalindua brodae</name>
    <dbReference type="NCBI Taxonomy" id="237368"/>
    <lineage>
        <taxon>Bacteria</taxon>
        <taxon>Pseudomonadati</taxon>
        <taxon>Planctomycetota</taxon>
        <taxon>Candidatus Brocadiia</taxon>
        <taxon>Candidatus Brocadiales</taxon>
        <taxon>Candidatus Scalinduaceae</taxon>
        <taxon>Candidatus Scalindua</taxon>
    </lineage>
</organism>